<dbReference type="AlphaFoldDB" id="A0A3M6CND8"/>
<evidence type="ECO:0000313" key="1">
    <source>
        <dbReference type="EMBL" id="RMV45203.1"/>
    </source>
</evidence>
<accession>A0A3M6CND8</accession>
<reference evidence="1 2" key="1">
    <citation type="submission" date="2018-08" db="EMBL/GenBank/DDBJ databases">
        <title>Recombination of ecologically and evolutionarily significant loci maintains genetic cohesion in the Pseudomonas syringae species complex.</title>
        <authorList>
            <person name="Dillon M."/>
            <person name="Thakur S."/>
            <person name="Almeida R.N.D."/>
            <person name="Weir B.S."/>
            <person name="Guttman D.S."/>
        </authorList>
    </citation>
    <scope>NUCLEOTIDE SEQUENCE [LARGE SCALE GENOMIC DNA]</scope>
    <source>
        <strain evidence="1 2">ICMP 3263</strain>
    </source>
</reference>
<dbReference type="EMBL" id="RBUT01000130">
    <property type="protein sequence ID" value="RMV45203.1"/>
    <property type="molecule type" value="Genomic_DNA"/>
</dbReference>
<name>A0A3M6CND8_9PSED</name>
<protein>
    <submittedName>
        <fullName evidence="1">Uncharacterized protein</fullName>
    </submittedName>
</protein>
<dbReference type="Proteomes" id="UP000279173">
    <property type="component" value="Unassembled WGS sequence"/>
</dbReference>
<gene>
    <name evidence="1" type="ORF">ALP10_200257</name>
</gene>
<proteinExistence type="predicted"/>
<evidence type="ECO:0000313" key="2">
    <source>
        <dbReference type="Proteomes" id="UP000279173"/>
    </source>
</evidence>
<comment type="caution">
    <text evidence="1">The sequence shown here is derived from an EMBL/GenBank/DDBJ whole genome shotgun (WGS) entry which is preliminary data.</text>
</comment>
<organism evidence="1 2">
    <name type="scientific">Pseudomonas syringae pv. helianthi</name>
    <dbReference type="NCBI Taxonomy" id="251654"/>
    <lineage>
        <taxon>Bacteria</taxon>
        <taxon>Pseudomonadati</taxon>
        <taxon>Pseudomonadota</taxon>
        <taxon>Gammaproteobacteria</taxon>
        <taxon>Pseudomonadales</taxon>
        <taxon>Pseudomonadaceae</taxon>
        <taxon>Pseudomonas</taxon>
    </lineage>
</organism>
<sequence>MLFNREAVGQGIYIENLQIENQSNIGFVLWPRCSPWMKCFMGSPAEVSFLHRNATSTTGDLRLVRTAFHISKF</sequence>